<evidence type="ECO:0000256" key="2">
    <source>
        <dbReference type="ARBA" id="ARBA00022670"/>
    </source>
</evidence>
<proteinExistence type="inferred from homology"/>
<evidence type="ECO:0000313" key="8">
    <source>
        <dbReference type="Ensembl" id="ENSCPOP00000016073.2"/>
    </source>
</evidence>
<dbReference type="Bgee" id="ENSCPOG00000027430">
    <property type="expression patterns" value="Expressed in frontal cortex"/>
</dbReference>
<dbReference type="PROSITE" id="PS50240">
    <property type="entry name" value="TRYPSIN_DOM"/>
    <property type="match status" value="1"/>
</dbReference>
<dbReference type="SMART" id="SM00020">
    <property type="entry name" value="Tryp_SPc"/>
    <property type="match status" value="1"/>
</dbReference>
<dbReference type="OMA" id="FYDSTIF"/>
<dbReference type="InterPro" id="IPR001254">
    <property type="entry name" value="Trypsin_dom"/>
</dbReference>
<evidence type="ECO:0000259" key="7">
    <source>
        <dbReference type="PROSITE" id="PS50240"/>
    </source>
</evidence>
<dbReference type="SUPFAM" id="SSF50494">
    <property type="entry name" value="Trypsin-like serine proteases"/>
    <property type="match status" value="1"/>
</dbReference>
<dbReference type="InterPro" id="IPR009003">
    <property type="entry name" value="Peptidase_S1_PA"/>
</dbReference>
<keyword evidence="5" id="KW-1015">Disulfide bond</keyword>
<dbReference type="PANTHER" id="PTHR24271:SF65">
    <property type="entry name" value="KALLIKREIN-4"/>
    <property type="match status" value="1"/>
</dbReference>
<dbReference type="Proteomes" id="UP000005447">
    <property type="component" value="Unassembled WGS sequence"/>
</dbReference>
<protein>
    <recommendedName>
        <fullName evidence="7">Peptidase S1 domain-containing protein</fullName>
    </recommendedName>
</protein>
<dbReference type="InterPro" id="IPR033116">
    <property type="entry name" value="TRYPSIN_SER"/>
</dbReference>
<dbReference type="InParanoid" id="H0VZE1"/>
<dbReference type="GO" id="GO:0097186">
    <property type="term" value="P:amelogenesis"/>
    <property type="evidence" value="ECO:0007669"/>
    <property type="project" value="TreeGrafter"/>
</dbReference>
<evidence type="ECO:0000256" key="1">
    <source>
        <dbReference type="ARBA" id="ARBA00009228"/>
    </source>
</evidence>
<accession>H0VZE1</accession>
<dbReference type="Gene3D" id="2.40.10.10">
    <property type="entry name" value="Trypsin-like serine proteases"/>
    <property type="match status" value="2"/>
</dbReference>
<dbReference type="GO" id="GO:0006508">
    <property type="term" value="P:proteolysis"/>
    <property type="evidence" value="ECO:0007669"/>
    <property type="project" value="UniProtKB-KW"/>
</dbReference>
<keyword evidence="9" id="KW-1185">Reference proteome</keyword>
<dbReference type="CDD" id="cd00190">
    <property type="entry name" value="Tryp_SPc"/>
    <property type="match status" value="1"/>
</dbReference>
<dbReference type="VEuPathDB" id="HostDB:ENSCPOG00000027430"/>
<keyword evidence="4" id="KW-0720">Serine protease</keyword>
<dbReference type="Ensembl" id="ENSCPOT00000025750.2">
    <property type="protein sequence ID" value="ENSCPOP00000016073.2"/>
    <property type="gene ID" value="ENSCPOG00000027430.2"/>
</dbReference>
<dbReference type="GO" id="GO:0030141">
    <property type="term" value="C:secretory granule"/>
    <property type="evidence" value="ECO:0007669"/>
    <property type="project" value="TreeGrafter"/>
</dbReference>
<evidence type="ECO:0000256" key="6">
    <source>
        <dbReference type="SAM" id="MobiDB-lite"/>
    </source>
</evidence>
<dbReference type="EMBL" id="AAKN02046385">
    <property type="status" value="NOT_ANNOTATED_CDS"/>
    <property type="molecule type" value="Genomic_DNA"/>
</dbReference>
<dbReference type="PROSITE" id="PS00135">
    <property type="entry name" value="TRYPSIN_SER"/>
    <property type="match status" value="1"/>
</dbReference>
<reference evidence="9" key="1">
    <citation type="journal article" date="2011" name="Nature">
        <title>A high-resolution map of human evolutionary constraint using 29 mammals.</title>
        <authorList>
            <person name="Lindblad-Toh K."/>
            <person name="Garber M."/>
            <person name="Zuk O."/>
            <person name="Lin M.F."/>
            <person name="Parker B.J."/>
            <person name="Washietl S."/>
            <person name="Kheradpour P."/>
            <person name="Ernst J."/>
            <person name="Jordan G."/>
            <person name="Mauceli E."/>
            <person name="Ward L.D."/>
            <person name="Lowe C.B."/>
            <person name="Holloway A.K."/>
            <person name="Clamp M."/>
            <person name="Gnerre S."/>
            <person name="Alfoldi J."/>
            <person name="Beal K."/>
            <person name="Chang J."/>
            <person name="Clawson H."/>
            <person name="Cuff J."/>
            <person name="Di Palma F."/>
            <person name="Fitzgerald S."/>
            <person name="Flicek P."/>
            <person name="Guttman M."/>
            <person name="Hubisz M.J."/>
            <person name="Jaffe D.B."/>
            <person name="Jungreis I."/>
            <person name="Kent W.J."/>
            <person name="Kostka D."/>
            <person name="Lara M."/>
            <person name="Martins A.L."/>
            <person name="Massingham T."/>
            <person name="Moltke I."/>
            <person name="Raney B.J."/>
            <person name="Rasmussen M.D."/>
            <person name="Robinson J."/>
            <person name="Stark A."/>
            <person name="Vilella A.J."/>
            <person name="Wen J."/>
            <person name="Xie X."/>
            <person name="Zody M.C."/>
            <person name="Baldwin J."/>
            <person name="Bloom T."/>
            <person name="Chin C.W."/>
            <person name="Heiman D."/>
            <person name="Nicol R."/>
            <person name="Nusbaum C."/>
            <person name="Young S."/>
            <person name="Wilkinson J."/>
            <person name="Worley K.C."/>
            <person name="Kovar C.L."/>
            <person name="Muzny D.M."/>
            <person name="Gibbs R.A."/>
            <person name="Cree A."/>
            <person name="Dihn H.H."/>
            <person name="Fowler G."/>
            <person name="Jhangiani S."/>
            <person name="Joshi V."/>
            <person name="Lee S."/>
            <person name="Lewis L.R."/>
            <person name="Nazareth L.V."/>
            <person name="Okwuonu G."/>
            <person name="Santibanez J."/>
            <person name="Warren W.C."/>
            <person name="Mardis E.R."/>
            <person name="Weinstock G.M."/>
            <person name="Wilson R.K."/>
            <person name="Delehaunty K."/>
            <person name="Dooling D."/>
            <person name="Fronik C."/>
            <person name="Fulton L."/>
            <person name="Fulton B."/>
            <person name="Graves T."/>
            <person name="Minx P."/>
            <person name="Sodergren E."/>
            <person name="Birney E."/>
            <person name="Margulies E.H."/>
            <person name="Herrero J."/>
            <person name="Green E.D."/>
            <person name="Haussler D."/>
            <person name="Siepel A."/>
            <person name="Goldman N."/>
            <person name="Pollard K.S."/>
            <person name="Pedersen J.S."/>
            <person name="Lander E.S."/>
            <person name="Kellis M."/>
        </authorList>
    </citation>
    <scope>NUCLEOTIDE SEQUENCE [LARGE SCALE GENOMIC DNA]</scope>
    <source>
        <strain evidence="9">2N</strain>
    </source>
</reference>
<dbReference type="GO" id="GO:0022617">
    <property type="term" value="P:extracellular matrix disassembly"/>
    <property type="evidence" value="ECO:0007669"/>
    <property type="project" value="TreeGrafter"/>
</dbReference>
<dbReference type="AlphaFoldDB" id="H0VZE1"/>
<comment type="similarity">
    <text evidence="1">Belongs to the peptidase S1 family. Snake venom subfamily.</text>
</comment>
<reference evidence="8" key="3">
    <citation type="submission" date="2025-09" db="UniProtKB">
        <authorList>
            <consortium name="Ensembl"/>
        </authorList>
    </citation>
    <scope>IDENTIFICATION</scope>
    <source>
        <strain evidence="8">2N</strain>
    </source>
</reference>
<dbReference type="InterPro" id="IPR043504">
    <property type="entry name" value="Peptidase_S1_PA_chymotrypsin"/>
</dbReference>
<organism evidence="8 9">
    <name type="scientific">Cavia porcellus</name>
    <name type="common">Guinea pig</name>
    <dbReference type="NCBI Taxonomy" id="10141"/>
    <lineage>
        <taxon>Eukaryota</taxon>
        <taxon>Metazoa</taxon>
        <taxon>Chordata</taxon>
        <taxon>Craniata</taxon>
        <taxon>Vertebrata</taxon>
        <taxon>Euteleostomi</taxon>
        <taxon>Mammalia</taxon>
        <taxon>Eutheria</taxon>
        <taxon>Euarchontoglires</taxon>
        <taxon>Glires</taxon>
        <taxon>Rodentia</taxon>
        <taxon>Hystricomorpha</taxon>
        <taxon>Caviidae</taxon>
        <taxon>Cavia</taxon>
    </lineage>
</organism>
<reference evidence="8" key="2">
    <citation type="submission" date="2025-08" db="UniProtKB">
        <authorList>
            <consortium name="Ensembl"/>
        </authorList>
    </citation>
    <scope>IDENTIFICATION</scope>
    <source>
        <strain evidence="8">2N</strain>
    </source>
</reference>
<name>H0VZE1_CAVPO</name>
<dbReference type="eggNOG" id="KOG3627">
    <property type="taxonomic scope" value="Eukaryota"/>
</dbReference>
<dbReference type="FunFam" id="2.40.10.10:FF:000010">
    <property type="entry name" value="Kallikrein related peptidase 11"/>
    <property type="match status" value="1"/>
</dbReference>
<feature type="domain" description="Peptidase S1" evidence="7">
    <location>
        <begin position="42"/>
        <end position="255"/>
    </location>
</feature>
<keyword evidence="2" id="KW-0645">Protease</keyword>
<dbReference type="Pfam" id="PF00089">
    <property type="entry name" value="Trypsin"/>
    <property type="match status" value="1"/>
</dbReference>
<dbReference type="STRING" id="10141.ENSCPOP00000016073"/>
<evidence type="ECO:0000256" key="5">
    <source>
        <dbReference type="ARBA" id="ARBA00023157"/>
    </source>
</evidence>
<evidence type="ECO:0000256" key="4">
    <source>
        <dbReference type="ARBA" id="ARBA00022825"/>
    </source>
</evidence>
<feature type="region of interest" description="Disordered" evidence="6">
    <location>
        <begin position="1"/>
        <end position="22"/>
    </location>
</feature>
<dbReference type="PANTHER" id="PTHR24271">
    <property type="entry name" value="KALLIKREIN-RELATED"/>
    <property type="match status" value="1"/>
</dbReference>
<sequence length="259" mass="27845">MDQRLPGPNPPTPKPSTSQELIPSEGTLSQFPALLPEVSELIAGGEGCSPHSQPWKAALFYKNDSQCSGALVHPQWVLSAAGSGGSEVRGLHRPYPGDEPGIQIIEANYSRKHPNYRWSTQGSDLMLIKLSRPAVESNTIQTISVASRCPMPGTMCSVSGWGQLMDGQSPDVLQCVTVPMSCRKVYEPFYDSTIFCAGGEGHKDSYWGDSGGPVVCNGLLQGLVSWGLPPCARPGIPGAYTNLCKFKQWIDNIIQGTEP</sequence>
<dbReference type="PRINTS" id="PR00722">
    <property type="entry name" value="CHYMOTRYPSIN"/>
</dbReference>
<dbReference type="InterPro" id="IPR001314">
    <property type="entry name" value="Peptidase_S1A"/>
</dbReference>
<evidence type="ECO:0000313" key="9">
    <source>
        <dbReference type="Proteomes" id="UP000005447"/>
    </source>
</evidence>
<keyword evidence="3" id="KW-0378">Hydrolase</keyword>
<evidence type="ECO:0000256" key="3">
    <source>
        <dbReference type="ARBA" id="ARBA00022801"/>
    </source>
</evidence>
<dbReference type="GO" id="GO:0004252">
    <property type="term" value="F:serine-type endopeptidase activity"/>
    <property type="evidence" value="ECO:0007669"/>
    <property type="project" value="InterPro"/>
</dbReference>
<dbReference type="HOGENOM" id="CLU_006842_1_1_1"/>
<dbReference type="GeneTree" id="ENSGT01020000230389"/>